<dbReference type="GO" id="GO:0003968">
    <property type="term" value="F:RNA-directed RNA polymerase activity"/>
    <property type="evidence" value="ECO:0007669"/>
    <property type="project" value="InterPro"/>
</dbReference>
<dbReference type="EMBL" id="KX884052">
    <property type="protein sequence ID" value="APG78162.1"/>
    <property type="molecule type" value="Genomic_RNA"/>
</dbReference>
<dbReference type="InterPro" id="IPR001205">
    <property type="entry name" value="RNA-dir_pol_C"/>
</dbReference>
<sequence length="544" mass="62987">MKTKVTDDLQDRSFFEPTFPGEGFAFNYLPSRIDRNALYALNKVFDPQLVAEVRTKYHRAKLTIGDLRSDLMGYSSFKGSRKHTTLYYSVMESVERDLFPEQDMKIIPWTHGSVACHPELPRQKSPGIPLKSQGYANKGEALDDPEVLRGIRKQWYSIEAGREVVLPDVACYARAQICTREKNKVRATWGYPLTVFLTEAQYFYPLIQYIKASKSRLMAYGLEMGNGGMQYLDTMVKSHKGGNIIIGDWSRFDKTVPAWLIRDAFRMLSRHIDWTQVETVKSGSKWPVKEQASKARWKKIVSYFIDTPIQLSNGERWIKRGGVPSGSCFTNLIDTIVNAIVMRYLVAEQTGELPLDDVYLGDDSVCLTTKPINLEVLSEQAKEQFYMVFNPDKSYQTSNPDNVHFLGYYNSRGDPRKPVDTIIASSIYPERPTRDKFETLTRLVGQAYSCFRPTDAMKFFKAARIMMEECVELEDSEVETYIRTHPHQFKYLSTLGIKVIKGITFPQFKDWEIVNCTVPRSPRKKWEFRKHDLDELRNYEYKWN</sequence>
<protein>
    <submittedName>
        <fullName evidence="7">RdRp</fullName>
    </submittedName>
</protein>
<evidence type="ECO:0000259" key="4">
    <source>
        <dbReference type="PROSITE" id="PS50507"/>
    </source>
</evidence>
<evidence type="ECO:0000313" key="6">
    <source>
        <dbReference type="EMBL" id="APG78255.1"/>
    </source>
</evidence>
<dbReference type="Gene3D" id="3.30.70.270">
    <property type="match status" value="1"/>
</dbReference>
<dbReference type="Pfam" id="PF00680">
    <property type="entry name" value="RdRP_1"/>
    <property type="match status" value="1"/>
</dbReference>
<name>A0A1L3KLQ0_9VIRU</name>
<dbReference type="InterPro" id="IPR043502">
    <property type="entry name" value="DNA/RNA_pol_sf"/>
</dbReference>
<keyword evidence="3" id="KW-0693">Viral RNA replication</keyword>
<dbReference type="GO" id="GO:0003723">
    <property type="term" value="F:RNA binding"/>
    <property type="evidence" value="ECO:0007669"/>
    <property type="project" value="InterPro"/>
</dbReference>
<dbReference type="SUPFAM" id="SSF56672">
    <property type="entry name" value="DNA/RNA polymerases"/>
    <property type="match status" value="1"/>
</dbReference>
<dbReference type="InterPro" id="IPR043128">
    <property type="entry name" value="Rev_trsase/Diguanyl_cyclase"/>
</dbReference>
<reference evidence="7" key="1">
    <citation type="journal article" date="2016" name="Nature">
        <title>Redefining the invertebrate RNA virosphere.</title>
        <authorList>
            <person name="Shi M."/>
            <person name="Lin X.D."/>
            <person name="Tian J.H."/>
            <person name="Chen L.J."/>
            <person name="Chen X."/>
            <person name="Li C.X."/>
            <person name="Qin X.C."/>
            <person name="Li J."/>
            <person name="Cao J.P."/>
            <person name="Eden J.S."/>
            <person name="Buchmann J."/>
            <person name="Wang W."/>
            <person name="Xu J."/>
            <person name="Holmes E.C."/>
            <person name="Zhang Y.Z."/>
        </authorList>
    </citation>
    <scope>NUCLEOTIDE SEQUENCE</scope>
    <source>
        <strain evidence="5">Arthropodmix2414</strain>
        <strain evidence="6">QTM75369</strain>
        <strain evidence="7">SSZZ4709</strain>
    </source>
</reference>
<feature type="domain" description="RdRp catalytic" evidence="4">
    <location>
        <begin position="242"/>
        <end position="376"/>
    </location>
</feature>
<evidence type="ECO:0000313" key="5">
    <source>
        <dbReference type="EMBL" id="APG78162.1"/>
    </source>
</evidence>
<dbReference type="InterPro" id="IPR007094">
    <property type="entry name" value="RNA-dir_pol_PSvirus"/>
</dbReference>
<dbReference type="EMBL" id="KX884142">
    <property type="protein sequence ID" value="APG78255.1"/>
    <property type="molecule type" value="Genomic_RNA"/>
</dbReference>
<evidence type="ECO:0000256" key="2">
    <source>
        <dbReference type="ARBA" id="ARBA00022695"/>
    </source>
</evidence>
<keyword evidence="1" id="KW-0808">Transferase</keyword>
<dbReference type="EMBL" id="KX884177">
    <property type="protein sequence ID" value="APG78292.1"/>
    <property type="molecule type" value="Genomic_RNA"/>
</dbReference>
<keyword evidence="2" id="KW-0548">Nucleotidyltransferase</keyword>
<dbReference type="PROSITE" id="PS50507">
    <property type="entry name" value="RDRP_SSRNA_POS"/>
    <property type="match status" value="1"/>
</dbReference>
<proteinExistence type="predicted"/>
<evidence type="ECO:0000313" key="7">
    <source>
        <dbReference type="EMBL" id="APG78292.1"/>
    </source>
</evidence>
<accession>A0A1L3KLQ0</accession>
<dbReference type="GO" id="GO:0006351">
    <property type="term" value="P:DNA-templated transcription"/>
    <property type="evidence" value="ECO:0007669"/>
    <property type="project" value="InterPro"/>
</dbReference>
<dbReference type="GO" id="GO:0039694">
    <property type="term" value="P:viral RNA genome replication"/>
    <property type="evidence" value="ECO:0007669"/>
    <property type="project" value="InterPro"/>
</dbReference>
<organism evidence="7">
    <name type="scientific">Hubei partiti-like virus 3</name>
    <dbReference type="NCBI Taxonomy" id="1923037"/>
    <lineage>
        <taxon>Viruses</taxon>
        <taxon>Riboviria</taxon>
    </lineage>
</organism>
<evidence type="ECO:0000256" key="1">
    <source>
        <dbReference type="ARBA" id="ARBA00022679"/>
    </source>
</evidence>
<evidence type="ECO:0000256" key="3">
    <source>
        <dbReference type="ARBA" id="ARBA00022953"/>
    </source>
</evidence>